<dbReference type="EMBL" id="PXOT01000027">
    <property type="protein sequence ID" value="PSG87275.1"/>
    <property type="molecule type" value="Genomic_DNA"/>
</dbReference>
<evidence type="ECO:0000313" key="19">
    <source>
        <dbReference type="Proteomes" id="UP000238430"/>
    </source>
</evidence>
<evidence type="ECO:0000256" key="8">
    <source>
        <dbReference type="ARBA" id="ARBA00023125"/>
    </source>
</evidence>
<sequence>MNNIAPFKVFNASAGSGKTFNLVKSYLKLLFETENIFGFRNILAMTFTNKAVGEMKERILKKLKDFSEETVLDGNDAMFNALCLELNLQPEYVNKKAKTLLSTIMHNYAAFDISTIDGFNHRLIRTFAYDLKLPINFEVELDTEALLNEAVDSLIAKAGTDKKLTKILIDFAIEKADDDKSWDISNDLNKIAKKLTNENDIPHLKEALKDKTLDDFESLKSSLKSKISKIEKESKRIAQEAFALIEENNIPKNHFSYTDLPNHFQKLLTLNIKDLKFEGRLANNLEEEKYFGSKATSETKNSILSIIESLKYLFFKSQKVTEEYLFFKAIYKNVTPLSVLNAINTELQLIKDNENKLLISEFNTLISNQLKDQPTPFIYERIGEKFRHYFIDEFQDTSEMQWNNLIPLIENSLTAENLKGEKGSTMIVGDAKQAIYRWRGGKAEQFIDLTEDKNPFPVNKKIIELEENYRSHKNIVNFNNSFFKYISNTSFRNEHYANLYKKANQNPTIKEEGYVSFQFLDLKESEDDKETLYAKETYNTLKKCLDNGYELKDICVLVRKKKEGIAVANYLSENNIKIMSSETMLIDNSESVQLINNILRLLVNPNNFEVRINVLHYLASTFNVEDKHTFFNQNLKLNIDTFFGSFKQFGIDFNTTEIAQLSLYDSVEDIARQFNLLQTSDAFVQFYLDLVLEFSQKHITGISGFLEYYDNKKDSLSIVSPNNQNAVQIMTIHKSKGLEFPVVIFPFADLDIYREIDPQEWFPIDKTLFNGFSKTLINFNSDVENFGEIGQDIYTKHKAEQELDNINLLYVALTRPVEQLHVISKIDNNLNELNSYSKLYQSYLQTEELWSDNQTFYEFGNSQREIIPVEKSLETSSNKNIISVNKKEHNIKIITKSGYLWDTNQQDAIEKGNIIHDIMSKIYTKDDVDFAINLALDNGFINDNQVEGITKNINDIVSQKDLKEFFTDQYTIYNERDILTSTGQMIRPDRLVIRDNQATIIDYKTGLPNPKHEQQLEIYATHLKEMGYQISNKILVFINENIQTKNYN</sequence>
<feature type="domain" description="UvrD-like helicase C-terminal" evidence="17">
    <location>
        <begin position="483"/>
        <end position="737"/>
    </location>
</feature>
<evidence type="ECO:0000256" key="5">
    <source>
        <dbReference type="ARBA" id="ARBA00022806"/>
    </source>
</evidence>
<dbReference type="InterPro" id="IPR000212">
    <property type="entry name" value="DNA_helicase_UvrD/REP"/>
</dbReference>
<evidence type="ECO:0000256" key="14">
    <source>
        <dbReference type="PROSITE-ProRule" id="PRU00560"/>
    </source>
</evidence>
<evidence type="ECO:0000313" key="18">
    <source>
        <dbReference type="EMBL" id="PSG87275.1"/>
    </source>
</evidence>
<keyword evidence="4 14" id="KW-0378">Hydrolase</keyword>
<dbReference type="GO" id="GO:0004527">
    <property type="term" value="F:exonuclease activity"/>
    <property type="evidence" value="ECO:0007669"/>
    <property type="project" value="UniProtKB-KW"/>
</dbReference>
<keyword evidence="1" id="KW-0540">Nuclease</keyword>
<evidence type="ECO:0000256" key="9">
    <source>
        <dbReference type="ARBA" id="ARBA00023204"/>
    </source>
</evidence>
<protein>
    <recommendedName>
        <fullName evidence="12">DNA 3'-5' helicase</fullName>
        <ecNumber evidence="12">5.6.2.4</ecNumber>
    </recommendedName>
</protein>
<evidence type="ECO:0000259" key="17">
    <source>
        <dbReference type="PROSITE" id="PS51217"/>
    </source>
</evidence>
<keyword evidence="6" id="KW-0269">Exonuclease</keyword>
<dbReference type="Gene3D" id="3.90.320.10">
    <property type="match status" value="1"/>
</dbReference>
<keyword evidence="9" id="KW-0234">DNA repair</keyword>
<feature type="binding site" evidence="14">
    <location>
        <begin position="12"/>
        <end position="19"/>
    </location>
    <ligand>
        <name>ATP</name>
        <dbReference type="ChEBI" id="CHEBI:30616"/>
    </ligand>
</feature>
<keyword evidence="2 14" id="KW-0547">Nucleotide-binding</keyword>
<dbReference type="SUPFAM" id="SSF52540">
    <property type="entry name" value="P-loop containing nucleoside triphosphate hydrolases"/>
    <property type="match status" value="1"/>
</dbReference>
<dbReference type="InterPro" id="IPR014016">
    <property type="entry name" value="UvrD-like_ATP-bd"/>
</dbReference>
<proteinExistence type="predicted"/>
<dbReference type="GO" id="GO:0003677">
    <property type="term" value="F:DNA binding"/>
    <property type="evidence" value="ECO:0007669"/>
    <property type="project" value="UniProtKB-KW"/>
</dbReference>
<evidence type="ECO:0000256" key="2">
    <source>
        <dbReference type="ARBA" id="ARBA00022741"/>
    </source>
</evidence>
<keyword evidence="7 14" id="KW-0067">ATP-binding</keyword>
<organism evidence="18 19">
    <name type="scientific">Mesoflavibacter zeaxanthinifaciens subsp. sabulilitoris</name>
    <dbReference type="NCBI Taxonomy" id="1520893"/>
    <lineage>
        <taxon>Bacteria</taxon>
        <taxon>Pseudomonadati</taxon>
        <taxon>Bacteroidota</taxon>
        <taxon>Flavobacteriia</taxon>
        <taxon>Flavobacteriales</taxon>
        <taxon>Flavobacteriaceae</taxon>
        <taxon>Mesoflavibacter</taxon>
    </lineage>
</organism>
<dbReference type="GO" id="GO:0000725">
    <property type="term" value="P:recombinational repair"/>
    <property type="evidence" value="ECO:0007669"/>
    <property type="project" value="TreeGrafter"/>
</dbReference>
<accession>A0A2T1N6R1</accession>
<evidence type="ECO:0000259" key="16">
    <source>
        <dbReference type="PROSITE" id="PS51198"/>
    </source>
</evidence>
<keyword evidence="19" id="KW-1185">Reference proteome</keyword>
<dbReference type="Gene3D" id="3.40.50.300">
    <property type="entry name" value="P-loop containing nucleotide triphosphate hydrolases"/>
    <property type="match status" value="3"/>
</dbReference>
<dbReference type="EC" id="5.6.2.4" evidence="12"/>
<dbReference type="GO" id="GO:0043138">
    <property type="term" value="F:3'-5' DNA helicase activity"/>
    <property type="evidence" value="ECO:0007669"/>
    <property type="project" value="UniProtKB-EC"/>
</dbReference>
<evidence type="ECO:0000256" key="4">
    <source>
        <dbReference type="ARBA" id="ARBA00022801"/>
    </source>
</evidence>
<evidence type="ECO:0000256" key="15">
    <source>
        <dbReference type="SAM" id="Coils"/>
    </source>
</evidence>
<comment type="catalytic activity">
    <reaction evidence="11">
        <text>Couples ATP hydrolysis with the unwinding of duplex DNA by translocating in the 3'-5' direction.</text>
        <dbReference type="EC" id="5.6.2.4"/>
    </reaction>
</comment>
<keyword evidence="5 14" id="KW-0347">Helicase</keyword>
<evidence type="ECO:0000256" key="11">
    <source>
        <dbReference type="ARBA" id="ARBA00034617"/>
    </source>
</evidence>
<dbReference type="GO" id="GO:0005524">
    <property type="term" value="F:ATP binding"/>
    <property type="evidence" value="ECO:0007669"/>
    <property type="project" value="UniProtKB-UniRule"/>
</dbReference>
<dbReference type="PANTHER" id="PTHR11070">
    <property type="entry name" value="UVRD / RECB / PCRA DNA HELICASE FAMILY MEMBER"/>
    <property type="match status" value="1"/>
</dbReference>
<evidence type="ECO:0000256" key="6">
    <source>
        <dbReference type="ARBA" id="ARBA00022839"/>
    </source>
</evidence>
<dbReference type="InterPro" id="IPR011604">
    <property type="entry name" value="PDDEXK-like_dom_sf"/>
</dbReference>
<dbReference type="Proteomes" id="UP000238430">
    <property type="component" value="Unassembled WGS sequence"/>
</dbReference>
<gene>
    <name evidence="18" type="ORF">C7H61_14345</name>
</gene>
<evidence type="ECO:0000256" key="10">
    <source>
        <dbReference type="ARBA" id="ARBA00023235"/>
    </source>
</evidence>
<comment type="catalytic activity">
    <reaction evidence="13">
        <text>ATP + H2O = ADP + phosphate + H(+)</text>
        <dbReference type="Rhea" id="RHEA:13065"/>
        <dbReference type="ChEBI" id="CHEBI:15377"/>
        <dbReference type="ChEBI" id="CHEBI:15378"/>
        <dbReference type="ChEBI" id="CHEBI:30616"/>
        <dbReference type="ChEBI" id="CHEBI:43474"/>
        <dbReference type="ChEBI" id="CHEBI:456216"/>
        <dbReference type="EC" id="5.6.2.4"/>
    </reaction>
</comment>
<reference evidence="18 19" key="1">
    <citation type="submission" date="2018-03" db="EMBL/GenBank/DDBJ databases">
        <title>Mesoflavibacter sp. HG37 and Mesoflavibacter sp. HG96 sp.nov., two marine bacteria isolated from seawater of Western Pacific Ocean.</title>
        <authorList>
            <person name="Cheng H."/>
            <person name="Wu Y.-H."/>
            <person name="Guo L.-L."/>
            <person name="Xu X.-W."/>
        </authorList>
    </citation>
    <scope>NUCLEOTIDE SEQUENCE [LARGE SCALE GENOMIC DNA]</scope>
    <source>
        <strain evidence="18 19">KCTC 42117</strain>
    </source>
</reference>
<dbReference type="Pfam" id="PF13361">
    <property type="entry name" value="UvrD_C"/>
    <property type="match status" value="1"/>
</dbReference>
<comment type="caution">
    <text evidence="18">The sequence shown here is derived from an EMBL/GenBank/DDBJ whole genome shotgun (WGS) entry which is preliminary data.</text>
</comment>
<evidence type="ECO:0000256" key="12">
    <source>
        <dbReference type="ARBA" id="ARBA00034808"/>
    </source>
</evidence>
<dbReference type="InterPro" id="IPR014017">
    <property type="entry name" value="DNA_helicase_UvrD-like_C"/>
</dbReference>
<dbReference type="OrthoDB" id="9810135at2"/>
<dbReference type="GO" id="GO:0005829">
    <property type="term" value="C:cytosol"/>
    <property type="evidence" value="ECO:0007669"/>
    <property type="project" value="TreeGrafter"/>
</dbReference>
<evidence type="ECO:0000256" key="3">
    <source>
        <dbReference type="ARBA" id="ARBA00022763"/>
    </source>
</evidence>
<evidence type="ECO:0000256" key="13">
    <source>
        <dbReference type="ARBA" id="ARBA00048988"/>
    </source>
</evidence>
<dbReference type="PANTHER" id="PTHR11070:SF67">
    <property type="entry name" value="DNA 3'-5' HELICASE"/>
    <property type="match status" value="1"/>
</dbReference>
<dbReference type="Gene3D" id="1.10.3170.10">
    <property type="entry name" value="Recbcd, chain B, domain 2"/>
    <property type="match status" value="1"/>
</dbReference>
<feature type="coiled-coil region" evidence="15">
    <location>
        <begin position="213"/>
        <end position="240"/>
    </location>
</feature>
<feature type="domain" description="UvrD-like helicase ATP-binding" evidence="16">
    <location>
        <begin position="1"/>
        <end position="472"/>
    </location>
</feature>
<keyword evidence="3" id="KW-0227">DNA damage</keyword>
<keyword evidence="8" id="KW-0238">DNA-binding</keyword>
<keyword evidence="10" id="KW-0413">Isomerase</keyword>
<keyword evidence="15" id="KW-0175">Coiled coil</keyword>
<name>A0A2T1N6R1_9FLAO</name>
<dbReference type="InterPro" id="IPR027417">
    <property type="entry name" value="P-loop_NTPase"/>
</dbReference>
<evidence type="ECO:0000256" key="1">
    <source>
        <dbReference type="ARBA" id="ARBA00022722"/>
    </source>
</evidence>
<evidence type="ECO:0000256" key="7">
    <source>
        <dbReference type="ARBA" id="ARBA00022840"/>
    </source>
</evidence>
<dbReference type="Pfam" id="PF00580">
    <property type="entry name" value="UvrD-helicase"/>
    <property type="match status" value="1"/>
</dbReference>
<dbReference type="RefSeq" id="WP_106680923.1">
    <property type="nucleotide sequence ID" value="NZ_JACHWV010000002.1"/>
</dbReference>
<dbReference type="PROSITE" id="PS51217">
    <property type="entry name" value="UVRD_HELICASE_CTER"/>
    <property type="match status" value="1"/>
</dbReference>
<dbReference type="PROSITE" id="PS51198">
    <property type="entry name" value="UVRD_HELICASE_ATP_BIND"/>
    <property type="match status" value="1"/>
</dbReference>
<dbReference type="AlphaFoldDB" id="A0A2T1N6R1"/>